<proteinExistence type="predicted"/>
<reference evidence="1 2" key="1">
    <citation type="submission" date="2015-09" db="EMBL/GenBank/DDBJ databases">
        <title>Genome announcement of multiple Pseudomonas syringae strains.</title>
        <authorList>
            <person name="Thakur S."/>
            <person name="Wang P.W."/>
            <person name="Gong Y."/>
            <person name="Weir B.S."/>
            <person name="Guttman D.S."/>
        </authorList>
    </citation>
    <scope>NUCLEOTIDE SEQUENCE [LARGE SCALE GENOMIC DNA]</scope>
    <source>
        <strain evidence="1 2">ICMP9151</strain>
    </source>
</reference>
<evidence type="ECO:0000313" key="1">
    <source>
        <dbReference type="EMBL" id="KPZ03642.1"/>
    </source>
</evidence>
<dbReference type="Proteomes" id="UP000050523">
    <property type="component" value="Unassembled WGS sequence"/>
</dbReference>
<protein>
    <submittedName>
        <fullName evidence="1">Uncharacterized protein</fullName>
    </submittedName>
</protein>
<sequence>MLGNDMNIPTVMSMFLKASNFFNTSTNIGTECALSFIYDNNRTIRQIIPKVRSFPFNPFRIELIDLKLRDAVVIDSTWRQAWIIGIFVKT</sequence>
<gene>
    <name evidence="1" type="ORF">ALO43_200202</name>
</gene>
<dbReference type="AlphaFoldDB" id="A0AA40TW18"/>
<comment type="caution">
    <text evidence="1">The sequence shown here is derived from an EMBL/GenBank/DDBJ whole genome shotgun (WGS) entry which is preliminary data.</text>
</comment>
<dbReference type="EMBL" id="LJRO01000136">
    <property type="protein sequence ID" value="KPZ03642.1"/>
    <property type="molecule type" value="Genomic_DNA"/>
</dbReference>
<evidence type="ECO:0000313" key="2">
    <source>
        <dbReference type="Proteomes" id="UP000050523"/>
    </source>
</evidence>
<name>A0AA40TW18_9PSED</name>
<accession>A0AA40TW18</accession>
<organism evidence="1 2">
    <name type="scientific">Pseudomonas tremae</name>
    <dbReference type="NCBI Taxonomy" id="200454"/>
    <lineage>
        <taxon>Bacteria</taxon>
        <taxon>Pseudomonadati</taxon>
        <taxon>Pseudomonadota</taxon>
        <taxon>Gammaproteobacteria</taxon>
        <taxon>Pseudomonadales</taxon>
        <taxon>Pseudomonadaceae</taxon>
        <taxon>Pseudomonas</taxon>
    </lineage>
</organism>